<feature type="signal peptide" evidence="2">
    <location>
        <begin position="1"/>
        <end position="22"/>
    </location>
</feature>
<protein>
    <submittedName>
        <fullName evidence="3">Uncharacterized protein</fullName>
    </submittedName>
</protein>
<feature type="region of interest" description="Disordered" evidence="1">
    <location>
        <begin position="212"/>
        <end position="240"/>
    </location>
</feature>
<feature type="chain" id="PRO_5034361848" evidence="2">
    <location>
        <begin position="23"/>
        <end position="240"/>
    </location>
</feature>
<dbReference type="Proteomes" id="UP000567179">
    <property type="component" value="Unassembled WGS sequence"/>
</dbReference>
<keyword evidence="2" id="KW-0732">Signal</keyword>
<sequence>MYISTILKFALFTSAALPTVLCAPIIPRGHVLSPEHQPNGNLEAYHHDGHLVEHATHMPPGSFATRAFVDIYPRNPVDKANIHLGPSAHKALHDGVDAKHHAAVEDYHKDIVKQHMESIKAILNTMVEIKSPYSIQKEKVTGAKTEGSFHVYHKDQPNQVAAPKVWEDKLAKAKVENDAKLGGRLAAQAHDDKQKQDAADRVAKIHQANAARVQKLKADADTERAKRVAEKKAIQDAAEI</sequence>
<dbReference type="EMBL" id="JAACJJ010000028">
    <property type="protein sequence ID" value="KAF5322798.1"/>
    <property type="molecule type" value="Genomic_DNA"/>
</dbReference>
<evidence type="ECO:0000313" key="4">
    <source>
        <dbReference type="Proteomes" id="UP000567179"/>
    </source>
</evidence>
<reference evidence="3 4" key="1">
    <citation type="journal article" date="2020" name="ISME J.">
        <title>Uncovering the hidden diversity of litter-decomposition mechanisms in mushroom-forming fungi.</title>
        <authorList>
            <person name="Floudas D."/>
            <person name="Bentzer J."/>
            <person name="Ahren D."/>
            <person name="Johansson T."/>
            <person name="Persson P."/>
            <person name="Tunlid A."/>
        </authorList>
    </citation>
    <scope>NUCLEOTIDE SEQUENCE [LARGE SCALE GENOMIC DNA]</scope>
    <source>
        <strain evidence="3 4">CBS 101986</strain>
    </source>
</reference>
<accession>A0A8H5F4C1</accession>
<dbReference type="AlphaFoldDB" id="A0A8H5F4C1"/>
<feature type="compositionally biased region" description="Basic and acidic residues" evidence="1">
    <location>
        <begin position="216"/>
        <end position="234"/>
    </location>
</feature>
<evidence type="ECO:0000313" key="3">
    <source>
        <dbReference type="EMBL" id="KAF5322798.1"/>
    </source>
</evidence>
<organism evidence="3 4">
    <name type="scientific">Psilocybe cf. subviscida</name>
    <dbReference type="NCBI Taxonomy" id="2480587"/>
    <lineage>
        <taxon>Eukaryota</taxon>
        <taxon>Fungi</taxon>
        <taxon>Dikarya</taxon>
        <taxon>Basidiomycota</taxon>
        <taxon>Agaricomycotina</taxon>
        <taxon>Agaricomycetes</taxon>
        <taxon>Agaricomycetidae</taxon>
        <taxon>Agaricales</taxon>
        <taxon>Agaricineae</taxon>
        <taxon>Strophariaceae</taxon>
        <taxon>Psilocybe</taxon>
    </lineage>
</organism>
<gene>
    <name evidence="3" type="ORF">D9619_001171</name>
</gene>
<evidence type="ECO:0000256" key="2">
    <source>
        <dbReference type="SAM" id="SignalP"/>
    </source>
</evidence>
<keyword evidence="4" id="KW-1185">Reference proteome</keyword>
<proteinExistence type="predicted"/>
<comment type="caution">
    <text evidence="3">The sequence shown here is derived from an EMBL/GenBank/DDBJ whole genome shotgun (WGS) entry which is preliminary data.</text>
</comment>
<name>A0A8H5F4C1_9AGAR</name>
<evidence type="ECO:0000256" key="1">
    <source>
        <dbReference type="SAM" id="MobiDB-lite"/>
    </source>
</evidence>